<keyword evidence="1" id="KW-0472">Membrane</keyword>
<evidence type="ECO:0000313" key="2">
    <source>
        <dbReference type="EMBL" id="GAH87871.1"/>
    </source>
</evidence>
<dbReference type="EMBL" id="BARU01038757">
    <property type="protein sequence ID" value="GAH87871.1"/>
    <property type="molecule type" value="Genomic_DNA"/>
</dbReference>
<accession>X1IZH2</accession>
<keyword evidence="1" id="KW-0812">Transmembrane</keyword>
<protein>
    <submittedName>
        <fullName evidence="2">Uncharacterized protein</fullName>
    </submittedName>
</protein>
<organism evidence="2">
    <name type="scientific">marine sediment metagenome</name>
    <dbReference type="NCBI Taxonomy" id="412755"/>
    <lineage>
        <taxon>unclassified sequences</taxon>
        <taxon>metagenomes</taxon>
        <taxon>ecological metagenomes</taxon>
    </lineage>
</organism>
<sequence>MRGSSAIATGNCESKNALIVFGLFLMLVILVTSIIIVPALKMAVGLSVRNDLMLSLSAR</sequence>
<evidence type="ECO:0000256" key="1">
    <source>
        <dbReference type="SAM" id="Phobius"/>
    </source>
</evidence>
<feature type="transmembrane region" description="Helical" evidence="1">
    <location>
        <begin position="18"/>
        <end position="40"/>
    </location>
</feature>
<proteinExistence type="predicted"/>
<name>X1IZH2_9ZZZZ</name>
<reference evidence="2" key="1">
    <citation type="journal article" date="2014" name="Front. Microbiol.">
        <title>High frequency of phylogenetically diverse reductive dehalogenase-homologous genes in deep subseafloor sedimentary metagenomes.</title>
        <authorList>
            <person name="Kawai M."/>
            <person name="Futagami T."/>
            <person name="Toyoda A."/>
            <person name="Takaki Y."/>
            <person name="Nishi S."/>
            <person name="Hori S."/>
            <person name="Arai W."/>
            <person name="Tsubouchi T."/>
            <person name="Morono Y."/>
            <person name="Uchiyama I."/>
            <person name="Ito T."/>
            <person name="Fujiyama A."/>
            <person name="Inagaki F."/>
            <person name="Takami H."/>
        </authorList>
    </citation>
    <scope>NUCLEOTIDE SEQUENCE</scope>
    <source>
        <strain evidence="2">Expedition CK06-06</strain>
    </source>
</reference>
<gene>
    <name evidence="2" type="ORF">S03H2_60178</name>
</gene>
<keyword evidence="1" id="KW-1133">Transmembrane helix</keyword>
<dbReference type="AlphaFoldDB" id="X1IZH2"/>
<comment type="caution">
    <text evidence="2">The sequence shown here is derived from an EMBL/GenBank/DDBJ whole genome shotgun (WGS) entry which is preliminary data.</text>
</comment>